<dbReference type="InterPro" id="IPR051269">
    <property type="entry name" value="Fe-S_cluster_ET"/>
</dbReference>
<evidence type="ECO:0000256" key="7">
    <source>
        <dbReference type="ARBA" id="ARBA00023291"/>
    </source>
</evidence>
<evidence type="ECO:0000256" key="4">
    <source>
        <dbReference type="ARBA" id="ARBA00022982"/>
    </source>
</evidence>
<evidence type="ECO:0000256" key="1">
    <source>
        <dbReference type="ARBA" id="ARBA00001927"/>
    </source>
</evidence>
<comment type="cofactor">
    <cofactor evidence="1">
        <name>[3Fe-4S] cluster</name>
        <dbReference type="ChEBI" id="CHEBI:21137"/>
    </cofactor>
</comment>
<dbReference type="Proteomes" id="UP001500842">
    <property type="component" value="Unassembled WGS sequence"/>
</dbReference>
<name>A0ABN2AFL6_9ACTN</name>
<comment type="caution">
    <text evidence="8">The sequence shown here is derived from an EMBL/GenBank/DDBJ whole genome shotgun (WGS) entry which is preliminary data.</text>
</comment>
<dbReference type="PANTHER" id="PTHR36923">
    <property type="entry name" value="FERREDOXIN"/>
    <property type="match status" value="1"/>
</dbReference>
<dbReference type="PANTHER" id="PTHR36923:SF3">
    <property type="entry name" value="FERREDOXIN"/>
    <property type="match status" value="1"/>
</dbReference>
<keyword evidence="6" id="KW-0411">Iron-sulfur</keyword>
<proteinExistence type="predicted"/>
<keyword evidence="9" id="KW-1185">Reference proteome</keyword>
<keyword evidence="5" id="KW-0408">Iron</keyword>
<sequence length="69" mass="7554">MSPDEHIVVDELVCEGAAVCEMLAPTIFQVGDDDVVSVRRQPDDDVTRAEAAEAVDRCPKQALRLMQVV</sequence>
<evidence type="ECO:0000313" key="8">
    <source>
        <dbReference type="EMBL" id="GAA1517405.1"/>
    </source>
</evidence>
<dbReference type="Gene3D" id="3.30.70.20">
    <property type="match status" value="1"/>
</dbReference>
<organism evidence="8 9">
    <name type="scientific">Nocardioides humi</name>
    <dbReference type="NCBI Taxonomy" id="449461"/>
    <lineage>
        <taxon>Bacteria</taxon>
        <taxon>Bacillati</taxon>
        <taxon>Actinomycetota</taxon>
        <taxon>Actinomycetes</taxon>
        <taxon>Propionibacteriales</taxon>
        <taxon>Nocardioidaceae</taxon>
        <taxon>Nocardioides</taxon>
    </lineage>
</organism>
<gene>
    <name evidence="8" type="ORF">GCM10009788_21960</name>
</gene>
<dbReference type="EMBL" id="BAAAOR010000015">
    <property type="protein sequence ID" value="GAA1517405.1"/>
    <property type="molecule type" value="Genomic_DNA"/>
</dbReference>
<evidence type="ECO:0000256" key="3">
    <source>
        <dbReference type="ARBA" id="ARBA00022723"/>
    </source>
</evidence>
<evidence type="ECO:0000256" key="5">
    <source>
        <dbReference type="ARBA" id="ARBA00023004"/>
    </source>
</evidence>
<dbReference type="Pfam" id="PF13370">
    <property type="entry name" value="Fer4_13"/>
    <property type="match status" value="1"/>
</dbReference>
<keyword evidence="7" id="KW-0003">3Fe-4S</keyword>
<evidence type="ECO:0000256" key="2">
    <source>
        <dbReference type="ARBA" id="ARBA00022448"/>
    </source>
</evidence>
<protein>
    <recommendedName>
        <fullName evidence="10">Ferredoxin</fullName>
    </recommendedName>
</protein>
<keyword evidence="4" id="KW-0249">Electron transport</keyword>
<dbReference type="RefSeq" id="WP_219996421.1">
    <property type="nucleotide sequence ID" value="NZ_BAAAOR010000015.1"/>
</dbReference>
<reference evidence="8 9" key="1">
    <citation type="journal article" date="2019" name="Int. J. Syst. Evol. Microbiol.">
        <title>The Global Catalogue of Microorganisms (GCM) 10K type strain sequencing project: providing services to taxonomists for standard genome sequencing and annotation.</title>
        <authorList>
            <consortium name="The Broad Institute Genomics Platform"/>
            <consortium name="The Broad Institute Genome Sequencing Center for Infectious Disease"/>
            <person name="Wu L."/>
            <person name="Ma J."/>
        </authorList>
    </citation>
    <scope>NUCLEOTIDE SEQUENCE [LARGE SCALE GENOMIC DNA]</scope>
    <source>
        <strain evidence="8 9">JCM 14942</strain>
    </source>
</reference>
<keyword evidence="3" id="KW-0479">Metal-binding</keyword>
<evidence type="ECO:0000313" key="9">
    <source>
        <dbReference type="Proteomes" id="UP001500842"/>
    </source>
</evidence>
<evidence type="ECO:0000256" key="6">
    <source>
        <dbReference type="ARBA" id="ARBA00023014"/>
    </source>
</evidence>
<evidence type="ECO:0008006" key="10">
    <source>
        <dbReference type="Google" id="ProtNLM"/>
    </source>
</evidence>
<accession>A0ABN2AFL6</accession>
<keyword evidence="2" id="KW-0813">Transport</keyword>
<dbReference type="SUPFAM" id="SSF54862">
    <property type="entry name" value="4Fe-4S ferredoxins"/>
    <property type="match status" value="1"/>
</dbReference>